<evidence type="ECO:0000256" key="6">
    <source>
        <dbReference type="SAM" id="SignalP"/>
    </source>
</evidence>
<keyword evidence="4 5" id="KW-0326">Glycosidase</keyword>
<dbReference type="PROSITE" id="PS00512">
    <property type="entry name" value="ALPHA_GALACTOSIDASE"/>
    <property type="match status" value="1"/>
</dbReference>
<dbReference type="InterPro" id="IPR041233">
    <property type="entry name" value="Melibiase_C"/>
</dbReference>
<sequence length="410" mass="45088">MIVRPNSPNGAKMTMIASPANLRRAAASLVFVVFAGGATAAPTPMPPQMGFNNWNSTHCRDEFNEAMIRGIADKFISLGLRDAGYRYVNIDDCWANWQRDKDGNLQPNPKRFPSGIKALADYIHQHDLKFGLYSSAGTSTCEPLKENRGFPGGLNHEKQDAATIASWDVDYLKYDNCNNQKVDAKQRYTAMAEALRSTGRPIFYSMCEWGENKPWLWGGKPPVDAGSWRTTGDISDTYASMLKNFKENVVLNQYATPGHYNDPDMLEVGNGGMTNTEYRTHFSLWSIMAAPLLIGTDLRTIKPDALEILLNKEVIAVDQDALGVQGKQVRDADGIHVIVKPLKDGSRAVAVFNETDTPHDVSVSATEIGLKSGGSYNARDLWAHSDAKGDGALKLSLPAHATAMYRISQL</sequence>
<proteinExistence type="inferred from homology"/>
<keyword evidence="5" id="KW-1015">Disulfide bond</keyword>
<comment type="caution">
    <text evidence="8">The sequence shown here is derived from an EMBL/GenBank/DDBJ whole genome shotgun (WGS) entry which is preliminary data.</text>
</comment>
<dbReference type="Pfam" id="PF17801">
    <property type="entry name" value="Melibiase_C"/>
    <property type="match status" value="1"/>
</dbReference>
<dbReference type="Gene3D" id="3.20.20.70">
    <property type="entry name" value="Aldolase class I"/>
    <property type="match status" value="1"/>
</dbReference>
<evidence type="ECO:0000259" key="7">
    <source>
        <dbReference type="Pfam" id="PF17801"/>
    </source>
</evidence>
<dbReference type="CDD" id="cd14792">
    <property type="entry name" value="GH27"/>
    <property type="match status" value="1"/>
</dbReference>
<dbReference type="InterPro" id="IPR013780">
    <property type="entry name" value="Glyco_hydro_b"/>
</dbReference>
<evidence type="ECO:0000256" key="3">
    <source>
        <dbReference type="ARBA" id="ARBA00022801"/>
    </source>
</evidence>
<dbReference type="PRINTS" id="PR00740">
    <property type="entry name" value="GLHYDRLASE27"/>
</dbReference>
<keyword evidence="3 5" id="KW-0378">Hydrolase</keyword>
<dbReference type="InterPro" id="IPR017853">
    <property type="entry name" value="GH"/>
</dbReference>
<evidence type="ECO:0000313" key="9">
    <source>
        <dbReference type="Proteomes" id="UP001156670"/>
    </source>
</evidence>
<dbReference type="PANTHER" id="PTHR11452">
    <property type="entry name" value="ALPHA-GALACTOSIDASE/ALPHA-N-ACETYLGALACTOSAMINIDASE"/>
    <property type="match status" value="1"/>
</dbReference>
<organism evidence="8 9">
    <name type="scientific">Dyella acidisoli</name>
    <dbReference type="NCBI Taxonomy" id="1867834"/>
    <lineage>
        <taxon>Bacteria</taxon>
        <taxon>Pseudomonadati</taxon>
        <taxon>Pseudomonadota</taxon>
        <taxon>Gammaproteobacteria</taxon>
        <taxon>Lysobacterales</taxon>
        <taxon>Rhodanobacteraceae</taxon>
        <taxon>Dyella</taxon>
    </lineage>
</organism>
<comment type="catalytic activity">
    <reaction evidence="5">
        <text>Hydrolysis of terminal, non-reducing alpha-D-galactose residues in alpha-D-galactosides, including galactose oligosaccharides, galactomannans and galactolipids.</text>
        <dbReference type="EC" id="3.2.1.22"/>
    </reaction>
</comment>
<evidence type="ECO:0000256" key="4">
    <source>
        <dbReference type="ARBA" id="ARBA00023295"/>
    </source>
</evidence>
<accession>A0ABQ5XNF8</accession>
<feature type="chain" id="PRO_5046614188" description="Alpha-galactosidase" evidence="6">
    <location>
        <begin position="41"/>
        <end position="410"/>
    </location>
</feature>
<evidence type="ECO:0000313" key="8">
    <source>
        <dbReference type="EMBL" id="GLQ93108.1"/>
    </source>
</evidence>
<dbReference type="InterPro" id="IPR013785">
    <property type="entry name" value="Aldolase_TIM"/>
</dbReference>
<dbReference type="PANTHER" id="PTHR11452:SF75">
    <property type="entry name" value="ALPHA-GALACTOSIDASE MEL1"/>
    <property type="match status" value="1"/>
</dbReference>
<dbReference type="EC" id="3.2.1.22" evidence="5"/>
<evidence type="ECO:0000256" key="5">
    <source>
        <dbReference type="RuleBase" id="RU361168"/>
    </source>
</evidence>
<dbReference type="Gene3D" id="2.60.40.1180">
    <property type="entry name" value="Golgi alpha-mannosidase II"/>
    <property type="match status" value="1"/>
</dbReference>
<feature type="signal peptide" evidence="6">
    <location>
        <begin position="1"/>
        <end position="40"/>
    </location>
</feature>
<keyword evidence="2 6" id="KW-0732">Signal</keyword>
<protein>
    <recommendedName>
        <fullName evidence="5">Alpha-galactosidase</fullName>
        <ecNumber evidence="5">3.2.1.22</ecNumber>
    </recommendedName>
    <alternativeName>
        <fullName evidence="5">Melibiase</fullName>
    </alternativeName>
</protein>
<evidence type="ECO:0000256" key="2">
    <source>
        <dbReference type="ARBA" id="ARBA00022729"/>
    </source>
</evidence>
<feature type="domain" description="Alpha galactosidase C-terminal" evidence="7">
    <location>
        <begin position="333"/>
        <end position="407"/>
    </location>
</feature>
<dbReference type="Proteomes" id="UP001156670">
    <property type="component" value="Unassembled WGS sequence"/>
</dbReference>
<dbReference type="Pfam" id="PF16499">
    <property type="entry name" value="Melibiase_2"/>
    <property type="match status" value="1"/>
</dbReference>
<comment type="similarity">
    <text evidence="1 5">Belongs to the glycosyl hydrolase 27 family.</text>
</comment>
<dbReference type="InterPro" id="IPR000111">
    <property type="entry name" value="Glyco_hydro_27/36_CS"/>
</dbReference>
<reference evidence="9" key="1">
    <citation type="journal article" date="2019" name="Int. J. Syst. Evol. Microbiol.">
        <title>The Global Catalogue of Microorganisms (GCM) 10K type strain sequencing project: providing services to taxonomists for standard genome sequencing and annotation.</title>
        <authorList>
            <consortium name="The Broad Institute Genomics Platform"/>
            <consortium name="The Broad Institute Genome Sequencing Center for Infectious Disease"/>
            <person name="Wu L."/>
            <person name="Ma J."/>
        </authorList>
    </citation>
    <scope>NUCLEOTIDE SEQUENCE [LARGE SCALE GENOMIC DNA]</scope>
    <source>
        <strain evidence="9">NBRC 111980</strain>
    </source>
</reference>
<name>A0ABQ5XNF8_9GAMM</name>
<dbReference type="SUPFAM" id="SSF51011">
    <property type="entry name" value="Glycosyl hydrolase domain"/>
    <property type="match status" value="1"/>
</dbReference>
<dbReference type="InterPro" id="IPR002241">
    <property type="entry name" value="Glyco_hydro_27"/>
</dbReference>
<gene>
    <name evidence="8" type="ORF">GCM10007901_20590</name>
</gene>
<keyword evidence="9" id="KW-1185">Reference proteome</keyword>
<dbReference type="SUPFAM" id="SSF51445">
    <property type="entry name" value="(Trans)glycosidases"/>
    <property type="match status" value="1"/>
</dbReference>
<dbReference type="EMBL" id="BSOB01000017">
    <property type="protein sequence ID" value="GLQ93108.1"/>
    <property type="molecule type" value="Genomic_DNA"/>
</dbReference>
<evidence type="ECO:0000256" key="1">
    <source>
        <dbReference type="ARBA" id="ARBA00009743"/>
    </source>
</evidence>